<keyword evidence="5" id="KW-1185">Reference proteome</keyword>
<dbReference type="GO" id="GO:0016747">
    <property type="term" value="F:acyltransferase activity, transferring groups other than amino-acyl groups"/>
    <property type="evidence" value="ECO:0007669"/>
    <property type="project" value="InterPro"/>
</dbReference>
<dbReference type="CDD" id="cd04301">
    <property type="entry name" value="NAT_SF"/>
    <property type="match status" value="1"/>
</dbReference>
<dbReference type="Gene3D" id="3.40.630.30">
    <property type="match status" value="1"/>
</dbReference>
<dbReference type="EMBL" id="FOGV01000014">
    <property type="protein sequence ID" value="SES09413.1"/>
    <property type="molecule type" value="Genomic_DNA"/>
</dbReference>
<proteinExistence type="predicted"/>
<dbReference type="RefSeq" id="WP_093073109.1">
    <property type="nucleotide sequence ID" value="NZ_FOGV01000014.1"/>
</dbReference>
<dbReference type="SUPFAM" id="SSF55729">
    <property type="entry name" value="Acyl-CoA N-acyltransferases (Nat)"/>
    <property type="match status" value="1"/>
</dbReference>
<accession>A0A1H9UK61</accession>
<dbReference type="InterPro" id="IPR016181">
    <property type="entry name" value="Acyl_CoA_acyltransferase"/>
</dbReference>
<dbReference type="InterPro" id="IPR000182">
    <property type="entry name" value="GNAT_dom"/>
</dbReference>
<evidence type="ECO:0000256" key="1">
    <source>
        <dbReference type="ARBA" id="ARBA00022679"/>
    </source>
</evidence>
<feature type="domain" description="N-acetyltransferase" evidence="3">
    <location>
        <begin position="1"/>
        <end position="169"/>
    </location>
</feature>
<evidence type="ECO:0000259" key="3">
    <source>
        <dbReference type="PROSITE" id="PS51186"/>
    </source>
</evidence>
<keyword evidence="1" id="KW-0808">Transferase</keyword>
<name>A0A1H9UK61_9BACI</name>
<keyword evidence="2" id="KW-0012">Acyltransferase</keyword>
<dbReference type="PANTHER" id="PTHR43072">
    <property type="entry name" value="N-ACETYLTRANSFERASE"/>
    <property type="match status" value="1"/>
</dbReference>
<protein>
    <submittedName>
        <fullName evidence="4">L-amino acid N-acyltransferase YncA</fullName>
    </submittedName>
</protein>
<evidence type="ECO:0000256" key="2">
    <source>
        <dbReference type="ARBA" id="ARBA00023315"/>
    </source>
</evidence>
<evidence type="ECO:0000313" key="5">
    <source>
        <dbReference type="Proteomes" id="UP000199318"/>
    </source>
</evidence>
<dbReference type="OrthoDB" id="5292888at2"/>
<dbReference type="AlphaFoldDB" id="A0A1H9UK61"/>
<dbReference type="Proteomes" id="UP000199318">
    <property type="component" value="Unassembled WGS sequence"/>
</dbReference>
<evidence type="ECO:0000313" key="4">
    <source>
        <dbReference type="EMBL" id="SES09413.1"/>
    </source>
</evidence>
<comment type="caution">
    <text evidence="4">The sequence shown here is derived from an EMBL/GenBank/DDBJ whole genome shotgun (WGS) entry which is preliminary data.</text>
</comment>
<dbReference type="STRING" id="1464123.SAMN05444126_11476"/>
<dbReference type="PANTHER" id="PTHR43072:SF23">
    <property type="entry name" value="UPF0039 PROTEIN C11D3.02C"/>
    <property type="match status" value="1"/>
</dbReference>
<sequence>MNIRQADISDAQAMARIHVDCWKQAYEGILPEDLLRSLSYEDRAKRWEENIEEATSGGSMIYVAEDPELGVIGFVLGGTMRDATMRMRYTGEIYGIYVWPRYQRMGIGRALFEKMAAFLDAIHHARAGVWILADHPDRPFFEKLGAEEVYKKNEKVRDADHVTLAYGIEDLSAFAEDTSSGA</sequence>
<organism evidence="4 5">
    <name type="scientific">Salisediminibacterium halotolerans</name>
    <dbReference type="NCBI Taxonomy" id="517425"/>
    <lineage>
        <taxon>Bacteria</taxon>
        <taxon>Bacillati</taxon>
        <taxon>Bacillota</taxon>
        <taxon>Bacilli</taxon>
        <taxon>Bacillales</taxon>
        <taxon>Bacillaceae</taxon>
        <taxon>Salisediminibacterium</taxon>
    </lineage>
</organism>
<dbReference type="PROSITE" id="PS51186">
    <property type="entry name" value="GNAT"/>
    <property type="match status" value="1"/>
</dbReference>
<gene>
    <name evidence="4" type="ORF">SAMN05444126_11476</name>
</gene>
<reference evidence="5" key="1">
    <citation type="submission" date="2016-10" db="EMBL/GenBank/DDBJ databases">
        <authorList>
            <person name="de Groot N.N."/>
        </authorList>
    </citation>
    <scope>NUCLEOTIDE SEQUENCE [LARGE SCALE GENOMIC DNA]</scope>
    <source>
        <strain evidence="5">10nlg</strain>
    </source>
</reference>
<dbReference type="Pfam" id="PF00583">
    <property type="entry name" value="Acetyltransf_1"/>
    <property type="match status" value="1"/>
</dbReference>